<dbReference type="RefSeq" id="WP_143846339.1">
    <property type="nucleotide sequence ID" value="NZ_VLXZ01000001.1"/>
</dbReference>
<reference evidence="1 2" key="1">
    <citation type="submission" date="2019-07" db="EMBL/GenBank/DDBJ databases">
        <authorList>
            <person name="Park Y.J."/>
            <person name="Jeong S.E."/>
            <person name="Jung H.S."/>
        </authorList>
    </citation>
    <scope>NUCLEOTIDE SEQUENCE [LARGE SCALE GENOMIC DNA]</scope>
    <source>
        <strain evidence="2">P16(2019)</strain>
    </source>
</reference>
<proteinExistence type="predicted"/>
<accession>A0A554A2T1</accession>
<dbReference type="InterPro" id="IPR024096">
    <property type="entry name" value="NO_sig/Golgi_transp_ligand-bd"/>
</dbReference>
<comment type="caution">
    <text evidence="1">The sequence shown here is derived from an EMBL/GenBank/DDBJ whole genome shotgun (WGS) entry which is preliminary data.</text>
</comment>
<sequence length="137" mass="15964">MESNPKWEDPLFGYHLIRNDVLSELLGAEKESLLYWLGKSVARTHPVESVEELSLFFDKAHWGALELIKEKPYERTFELTGSWMDKHDQRSYYLEAGFIAQQIEAWTQSISVAVITEKKQAMQIHVTIDRHDPVDET</sequence>
<dbReference type="Proteomes" id="UP000318521">
    <property type="component" value="Unassembled WGS sequence"/>
</dbReference>
<dbReference type="EMBL" id="VLXZ01000001">
    <property type="protein sequence ID" value="TSB47993.1"/>
    <property type="molecule type" value="Genomic_DNA"/>
</dbReference>
<dbReference type="Gene3D" id="3.30.1380.20">
    <property type="entry name" value="Trafficking protein particle complex subunit 3"/>
    <property type="match status" value="1"/>
</dbReference>
<dbReference type="Pfam" id="PF10702">
    <property type="entry name" value="DUF2507"/>
    <property type="match status" value="1"/>
</dbReference>
<evidence type="ECO:0000313" key="2">
    <source>
        <dbReference type="Proteomes" id="UP000318521"/>
    </source>
</evidence>
<organism evidence="1 2">
    <name type="scientific">Alkalicoccobacillus porphyridii</name>
    <dbReference type="NCBI Taxonomy" id="2597270"/>
    <lineage>
        <taxon>Bacteria</taxon>
        <taxon>Bacillati</taxon>
        <taxon>Bacillota</taxon>
        <taxon>Bacilli</taxon>
        <taxon>Bacillales</taxon>
        <taxon>Bacillaceae</taxon>
        <taxon>Alkalicoccobacillus</taxon>
    </lineage>
</organism>
<evidence type="ECO:0000313" key="1">
    <source>
        <dbReference type="EMBL" id="TSB47993.1"/>
    </source>
</evidence>
<dbReference type="OrthoDB" id="2965348at2"/>
<keyword evidence="2" id="KW-1185">Reference proteome</keyword>
<dbReference type="AlphaFoldDB" id="A0A554A2T1"/>
<gene>
    <name evidence="1" type="ORF">FN960_00085</name>
</gene>
<protein>
    <submittedName>
        <fullName evidence="1">DUF2507 domain-containing protein</fullName>
    </submittedName>
</protein>
<dbReference type="SUPFAM" id="SSF111126">
    <property type="entry name" value="Ligand-binding domain in the NO signalling and Golgi transport"/>
    <property type="match status" value="1"/>
</dbReference>
<name>A0A554A2T1_9BACI</name>
<dbReference type="InterPro" id="IPR019642">
    <property type="entry name" value="DUF2507"/>
</dbReference>